<dbReference type="InParanoid" id="A0A1Y2AP57"/>
<accession>A0A1Y2AP57</accession>
<evidence type="ECO:0000313" key="3">
    <source>
        <dbReference type="Proteomes" id="UP000193986"/>
    </source>
</evidence>
<feature type="region of interest" description="Disordered" evidence="1">
    <location>
        <begin position="337"/>
        <end position="380"/>
    </location>
</feature>
<feature type="region of interest" description="Disordered" evidence="1">
    <location>
        <begin position="263"/>
        <end position="316"/>
    </location>
</feature>
<protein>
    <submittedName>
        <fullName evidence="2">Uncharacterized protein</fullName>
    </submittedName>
</protein>
<dbReference type="Proteomes" id="UP000193986">
    <property type="component" value="Unassembled WGS sequence"/>
</dbReference>
<dbReference type="EMBL" id="MCFC01000073">
    <property type="protein sequence ID" value="ORY23997.1"/>
    <property type="molecule type" value="Genomic_DNA"/>
</dbReference>
<keyword evidence="3" id="KW-1185">Reference proteome</keyword>
<name>A0A1Y2AP57_9TREE</name>
<proteinExistence type="predicted"/>
<feature type="region of interest" description="Disordered" evidence="1">
    <location>
        <begin position="1"/>
        <end position="129"/>
    </location>
</feature>
<gene>
    <name evidence="2" type="ORF">BCR39DRAFT_339045</name>
</gene>
<comment type="caution">
    <text evidence="2">The sequence shown here is derived from an EMBL/GenBank/DDBJ whole genome shotgun (WGS) entry which is preliminary data.</text>
</comment>
<feature type="compositionally biased region" description="Low complexity" evidence="1">
    <location>
        <begin position="22"/>
        <end position="38"/>
    </location>
</feature>
<reference evidence="2 3" key="1">
    <citation type="submission" date="2016-07" db="EMBL/GenBank/DDBJ databases">
        <title>Pervasive Adenine N6-methylation of Active Genes in Fungi.</title>
        <authorList>
            <consortium name="DOE Joint Genome Institute"/>
            <person name="Mondo S.J."/>
            <person name="Dannebaum R.O."/>
            <person name="Kuo R.C."/>
            <person name="Labutti K."/>
            <person name="Haridas S."/>
            <person name="Kuo A."/>
            <person name="Salamov A."/>
            <person name="Ahrendt S.R."/>
            <person name="Lipzen A."/>
            <person name="Sullivan W."/>
            <person name="Andreopoulos W.B."/>
            <person name="Clum A."/>
            <person name="Lindquist E."/>
            <person name="Daum C."/>
            <person name="Ramamoorthy G.K."/>
            <person name="Gryganskyi A."/>
            <person name="Culley D."/>
            <person name="Magnuson J.K."/>
            <person name="James T.Y."/>
            <person name="O'Malley M.A."/>
            <person name="Stajich J.E."/>
            <person name="Spatafora J.W."/>
            <person name="Visel A."/>
            <person name="Grigoriev I.V."/>
        </authorList>
    </citation>
    <scope>NUCLEOTIDE SEQUENCE [LARGE SCALE GENOMIC DNA]</scope>
    <source>
        <strain evidence="2 3">68-887.2</strain>
    </source>
</reference>
<evidence type="ECO:0000313" key="2">
    <source>
        <dbReference type="EMBL" id="ORY23997.1"/>
    </source>
</evidence>
<organism evidence="2 3">
    <name type="scientific">Naematelia encephala</name>
    <dbReference type="NCBI Taxonomy" id="71784"/>
    <lineage>
        <taxon>Eukaryota</taxon>
        <taxon>Fungi</taxon>
        <taxon>Dikarya</taxon>
        <taxon>Basidiomycota</taxon>
        <taxon>Agaricomycotina</taxon>
        <taxon>Tremellomycetes</taxon>
        <taxon>Tremellales</taxon>
        <taxon>Naemateliaceae</taxon>
        <taxon>Naematelia</taxon>
    </lineage>
</organism>
<dbReference type="AlphaFoldDB" id="A0A1Y2AP57"/>
<evidence type="ECO:0000256" key="1">
    <source>
        <dbReference type="SAM" id="MobiDB-lite"/>
    </source>
</evidence>
<sequence length="380" mass="41807">MTAWTQPFDISYFDPSPPPSPSHSSSPSPGTLPSHLLPISPPAPHRRAPHPPSWKPRRRRSRHLRMRSPAHSGLFTVCEVDESDSGMEPGRFSIRLTPSPSDMSLATLSSPDAPEDIESSSLSEESTGLATPSIELDDPFSFDADEAWNEEQVLREMRFEESGRYHAALRDINKPRRPPRLDLTFSSINNHTTNKVARHPFAAGYMIDQEDDLPTPRTRSSPVVRQLQPALPILAGDEWREKVLRTPRTPVDLSGVLQDLLSTCGESSDEDDRSRPTTLSFPLPPARSPSIELRTPVTPPPISRTLFPSTPTRTTTRELVKPNFKGDHSFLQAMSAGDPAMASPVSSISSGSASSGSSGSRGLPRRKGLPDQWMALRDSF</sequence>
<feature type="compositionally biased region" description="Polar residues" evidence="1">
    <location>
        <begin position="96"/>
        <end position="110"/>
    </location>
</feature>
<feature type="compositionally biased region" description="Basic residues" evidence="1">
    <location>
        <begin position="44"/>
        <end position="68"/>
    </location>
</feature>
<feature type="compositionally biased region" description="Low complexity" evidence="1">
    <location>
        <begin position="303"/>
        <end position="314"/>
    </location>
</feature>
<feature type="compositionally biased region" description="Low complexity" evidence="1">
    <location>
        <begin position="343"/>
        <end position="362"/>
    </location>
</feature>